<dbReference type="InterPro" id="IPR020818">
    <property type="entry name" value="Chaperonin_GroES"/>
</dbReference>
<dbReference type="InterPro" id="IPR011032">
    <property type="entry name" value="GroES-like_sf"/>
</dbReference>
<proteinExistence type="inferred from homology"/>
<sequence length="116" mass="12834">MRQQLRPLFDRVVIKELEPERFRRSGLLVAPGNNEPPPQHGIVLSIGLGIDWWQSAGVQMPVAPGDHVVFPASAGVWVEVEEERLLVCRVGELLGVIETAEERESAADARARSDDN</sequence>
<evidence type="ECO:0000256" key="2">
    <source>
        <dbReference type="ARBA" id="ARBA00023186"/>
    </source>
</evidence>
<dbReference type="EMBL" id="CAESAN010000069">
    <property type="protein sequence ID" value="CAB4344398.1"/>
    <property type="molecule type" value="Genomic_DNA"/>
</dbReference>
<keyword evidence="2" id="KW-0143">Chaperone</keyword>
<dbReference type="InterPro" id="IPR018369">
    <property type="entry name" value="Chaprnonin_Cpn10_CS"/>
</dbReference>
<dbReference type="AlphaFoldDB" id="A0A6J5ZSC9"/>
<dbReference type="InterPro" id="IPR037124">
    <property type="entry name" value="Chaperonin_GroES_sf"/>
</dbReference>
<accession>A0A6J5ZSC9</accession>
<dbReference type="GO" id="GO:0044183">
    <property type="term" value="F:protein folding chaperone"/>
    <property type="evidence" value="ECO:0007669"/>
    <property type="project" value="InterPro"/>
</dbReference>
<dbReference type="Pfam" id="PF00166">
    <property type="entry name" value="Cpn10"/>
    <property type="match status" value="1"/>
</dbReference>
<dbReference type="SUPFAM" id="SSF50129">
    <property type="entry name" value="GroES-like"/>
    <property type="match status" value="1"/>
</dbReference>
<organism evidence="3">
    <name type="scientific">freshwater metagenome</name>
    <dbReference type="NCBI Taxonomy" id="449393"/>
    <lineage>
        <taxon>unclassified sequences</taxon>
        <taxon>metagenomes</taxon>
        <taxon>ecological metagenomes</taxon>
    </lineage>
</organism>
<dbReference type="PROSITE" id="PS00681">
    <property type="entry name" value="CHAPERONINS_CPN10"/>
    <property type="match status" value="1"/>
</dbReference>
<gene>
    <name evidence="3" type="ORF">UFOPK3547_00928</name>
</gene>
<comment type="similarity">
    <text evidence="1">Belongs to the GroES chaperonin family.</text>
</comment>
<protein>
    <submittedName>
        <fullName evidence="3">Unannotated protein</fullName>
    </submittedName>
</protein>
<dbReference type="SMART" id="SM00883">
    <property type="entry name" value="Cpn10"/>
    <property type="match status" value="1"/>
</dbReference>
<name>A0A6J5ZSC9_9ZZZZ</name>
<evidence type="ECO:0000313" key="3">
    <source>
        <dbReference type="EMBL" id="CAB4344398.1"/>
    </source>
</evidence>
<dbReference type="PRINTS" id="PR00297">
    <property type="entry name" value="CHAPERONIN10"/>
</dbReference>
<evidence type="ECO:0000256" key="1">
    <source>
        <dbReference type="ARBA" id="ARBA00006975"/>
    </source>
</evidence>
<dbReference type="Gene3D" id="2.30.33.40">
    <property type="entry name" value="GroES chaperonin"/>
    <property type="match status" value="1"/>
</dbReference>
<dbReference type="CDD" id="cd00320">
    <property type="entry name" value="cpn10"/>
    <property type="match status" value="1"/>
</dbReference>
<reference evidence="3" key="1">
    <citation type="submission" date="2020-05" db="EMBL/GenBank/DDBJ databases">
        <authorList>
            <person name="Chiriac C."/>
            <person name="Salcher M."/>
            <person name="Ghai R."/>
            <person name="Kavagutti S V."/>
        </authorList>
    </citation>
    <scope>NUCLEOTIDE SEQUENCE</scope>
</reference>
<dbReference type="GO" id="GO:0005524">
    <property type="term" value="F:ATP binding"/>
    <property type="evidence" value="ECO:0007669"/>
    <property type="project" value="InterPro"/>
</dbReference>